<comment type="caution">
    <text evidence="2">The sequence shown here is derived from an EMBL/GenBank/DDBJ whole genome shotgun (WGS) entry which is preliminary data.</text>
</comment>
<dbReference type="EMBL" id="JAHLQT010024092">
    <property type="protein sequence ID" value="KAG7165558.1"/>
    <property type="molecule type" value="Genomic_DNA"/>
</dbReference>
<gene>
    <name evidence="2" type="ORF">Hamer_G022988</name>
</gene>
<dbReference type="Proteomes" id="UP000747542">
    <property type="component" value="Unassembled WGS sequence"/>
</dbReference>
<evidence type="ECO:0000256" key="1">
    <source>
        <dbReference type="SAM" id="MobiDB-lite"/>
    </source>
</evidence>
<accession>A0A8J5K131</accession>
<evidence type="ECO:0000313" key="3">
    <source>
        <dbReference type="Proteomes" id="UP000747542"/>
    </source>
</evidence>
<name>A0A8J5K131_HOMAM</name>
<feature type="region of interest" description="Disordered" evidence="1">
    <location>
        <begin position="199"/>
        <end position="228"/>
    </location>
</feature>
<protein>
    <submittedName>
        <fullName evidence="2">Uncharacterized protein</fullName>
    </submittedName>
</protein>
<proteinExistence type="predicted"/>
<sequence length="279" mass="30293">MFTPSTLLVLGENSVLSGHHDTECHPGRYSDTECHPGRYSDTECHPGRYSDTECHPGRYSDTECHPGGTLILSATLDGTLILSATLDGTLILSATLDGTLILSATLDGKPPQLLHVLLHLLLHVLLHNLSGTSCLCRLYNTQGYTMPGAITSGVTTNNQLLTWSPFIHVISPHWALHAPEVDAREILYGAWTVRPTKRSPDARKRKFPSPLFQTREGSSRAPPGLLQGSRDIHRRDIIPRSPSVTTLNYTICTAGVGAAEGVWAWSVGVRHEGGARSLP</sequence>
<keyword evidence="3" id="KW-1185">Reference proteome</keyword>
<dbReference type="AlphaFoldDB" id="A0A8J5K131"/>
<reference evidence="2" key="1">
    <citation type="journal article" date="2021" name="Sci. Adv.">
        <title>The American lobster genome reveals insights on longevity, neural, and immune adaptations.</title>
        <authorList>
            <person name="Polinski J.M."/>
            <person name="Zimin A.V."/>
            <person name="Clark K.F."/>
            <person name="Kohn A.B."/>
            <person name="Sadowski N."/>
            <person name="Timp W."/>
            <person name="Ptitsyn A."/>
            <person name="Khanna P."/>
            <person name="Romanova D.Y."/>
            <person name="Williams P."/>
            <person name="Greenwood S.J."/>
            <person name="Moroz L.L."/>
            <person name="Walt D.R."/>
            <person name="Bodnar A.G."/>
        </authorList>
    </citation>
    <scope>NUCLEOTIDE SEQUENCE</scope>
    <source>
        <strain evidence="2">GMGI-L3</strain>
    </source>
</reference>
<evidence type="ECO:0000313" key="2">
    <source>
        <dbReference type="EMBL" id="KAG7165558.1"/>
    </source>
</evidence>
<organism evidence="2 3">
    <name type="scientific">Homarus americanus</name>
    <name type="common">American lobster</name>
    <dbReference type="NCBI Taxonomy" id="6706"/>
    <lineage>
        <taxon>Eukaryota</taxon>
        <taxon>Metazoa</taxon>
        <taxon>Ecdysozoa</taxon>
        <taxon>Arthropoda</taxon>
        <taxon>Crustacea</taxon>
        <taxon>Multicrustacea</taxon>
        <taxon>Malacostraca</taxon>
        <taxon>Eumalacostraca</taxon>
        <taxon>Eucarida</taxon>
        <taxon>Decapoda</taxon>
        <taxon>Pleocyemata</taxon>
        <taxon>Astacidea</taxon>
        <taxon>Nephropoidea</taxon>
        <taxon>Nephropidae</taxon>
        <taxon>Homarus</taxon>
    </lineage>
</organism>